<reference evidence="9 10" key="1">
    <citation type="journal article" date="2013" name="Genome Announc.">
        <title>Draft genome sequences for three mercury-methylating, sulfate-reducing bacteria.</title>
        <authorList>
            <person name="Brown S.D."/>
            <person name="Hurt R.A.Jr."/>
            <person name="Gilmour C.C."/>
            <person name="Elias D.A."/>
        </authorList>
    </citation>
    <scope>NUCLEOTIDE SEQUENCE [LARGE SCALE GENOMIC DNA]</scope>
    <source>
        <strain evidence="9 10">DSM 16529</strain>
    </source>
</reference>
<comment type="subcellular location">
    <subcellularLocation>
        <location evidence="1">Cytoplasm</location>
    </subcellularLocation>
</comment>
<dbReference type="SUPFAM" id="SSF52728">
    <property type="entry name" value="PTS IIb component"/>
    <property type="match status" value="1"/>
</dbReference>
<keyword evidence="6" id="KW-0598">Phosphotransferase system</keyword>
<gene>
    <name evidence="9" type="ORF">dsat_1425</name>
</gene>
<feature type="domain" description="PTS EIIB type-4" evidence="8">
    <location>
        <begin position="1"/>
        <end position="153"/>
    </location>
</feature>
<dbReference type="Proteomes" id="UP000014975">
    <property type="component" value="Unassembled WGS sequence"/>
</dbReference>
<protein>
    <submittedName>
        <fullName evidence="9">PTS system sorbose subfamily IIB component</fullName>
    </submittedName>
</protein>
<dbReference type="GO" id="GO:0008982">
    <property type="term" value="F:protein-N(PI)-phosphohistidine-sugar phosphotransferase activity"/>
    <property type="evidence" value="ECO:0007669"/>
    <property type="project" value="InterPro"/>
</dbReference>
<dbReference type="AlphaFoldDB" id="S7UEN5"/>
<dbReference type="PATRIC" id="fig|1121439.3.peg.2811"/>
<keyword evidence="10" id="KW-1185">Reference proteome</keyword>
<accession>S7UEN5</accession>
<dbReference type="EMBL" id="ATHI01000031">
    <property type="protein sequence ID" value="EPR30703.1"/>
    <property type="molecule type" value="Genomic_DNA"/>
</dbReference>
<dbReference type="GO" id="GO:0009401">
    <property type="term" value="P:phosphoenolpyruvate-dependent sugar phosphotransferase system"/>
    <property type="evidence" value="ECO:0007669"/>
    <property type="project" value="UniProtKB-KW"/>
</dbReference>
<evidence type="ECO:0000256" key="2">
    <source>
        <dbReference type="ARBA" id="ARBA00022448"/>
    </source>
</evidence>
<keyword evidence="7" id="KW-0418">Kinase</keyword>
<proteinExistence type="predicted"/>
<dbReference type="GO" id="GO:0016301">
    <property type="term" value="F:kinase activity"/>
    <property type="evidence" value="ECO:0007669"/>
    <property type="project" value="UniProtKB-KW"/>
</dbReference>
<keyword evidence="3" id="KW-0963">Cytoplasm</keyword>
<evidence type="ECO:0000256" key="4">
    <source>
        <dbReference type="ARBA" id="ARBA00022597"/>
    </source>
</evidence>
<evidence type="ECO:0000259" key="8">
    <source>
        <dbReference type="PROSITE" id="PS51101"/>
    </source>
</evidence>
<dbReference type="InterPro" id="IPR004720">
    <property type="entry name" value="PTS_IIB_sorbose-sp"/>
</dbReference>
<dbReference type="eggNOG" id="COG3444">
    <property type="taxonomic scope" value="Bacteria"/>
</dbReference>
<dbReference type="PROSITE" id="PS51101">
    <property type="entry name" value="PTS_EIIB_TYPE_4"/>
    <property type="match status" value="1"/>
</dbReference>
<evidence type="ECO:0000313" key="9">
    <source>
        <dbReference type="EMBL" id="EPR30703.1"/>
    </source>
</evidence>
<dbReference type="RefSeq" id="WP_020888121.1">
    <property type="nucleotide sequence ID" value="NZ_ATHI01000031.1"/>
</dbReference>
<dbReference type="OrthoDB" id="9788818at2"/>
<keyword evidence="4" id="KW-0762">Sugar transport</keyword>
<dbReference type="Gene3D" id="3.40.35.10">
    <property type="entry name" value="Phosphotransferase system, sorbose subfamily IIB component"/>
    <property type="match status" value="1"/>
</dbReference>
<dbReference type="InterPro" id="IPR036667">
    <property type="entry name" value="PTS_IIB_sorbose-sp_sf"/>
</dbReference>
<dbReference type="GO" id="GO:0005737">
    <property type="term" value="C:cytoplasm"/>
    <property type="evidence" value="ECO:0007669"/>
    <property type="project" value="UniProtKB-SubCell"/>
</dbReference>
<evidence type="ECO:0000256" key="6">
    <source>
        <dbReference type="ARBA" id="ARBA00022683"/>
    </source>
</evidence>
<evidence type="ECO:0000313" key="10">
    <source>
        <dbReference type="Proteomes" id="UP000014975"/>
    </source>
</evidence>
<sequence>MFWVRIDNRLVHGQVIEAWLPFTGAETLVVANDELAADLLRQEIMGLAIPQDISVLFTTIDELPGLIAQMGGQPNSLILFATCADARRAFDAGLRFSVVNIGNLHYAPGKKQVCSHVAVSLDDERCLGYLAAHKVVLDYRCVPSDTVQVKNRW</sequence>
<dbReference type="STRING" id="1121439.dsat_1425"/>
<keyword evidence="5" id="KW-0808">Transferase</keyword>
<evidence type="ECO:0000256" key="1">
    <source>
        <dbReference type="ARBA" id="ARBA00004496"/>
    </source>
</evidence>
<evidence type="ECO:0000256" key="5">
    <source>
        <dbReference type="ARBA" id="ARBA00022679"/>
    </source>
</evidence>
<name>S7UEN5_9BACT</name>
<evidence type="ECO:0000256" key="7">
    <source>
        <dbReference type="ARBA" id="ARBA00022777"/>
    </source>
</evidence>
<dbReference type="Pfam" id="PF03830">
    <property type="entry name" value="PTSIIB_sorb"/>
    <property type="match status" value="1"/>
</dbReference>
<evidence type="ECO:0000256" key="3">
    <source>
        <dbReference type="ARBA" id="ARBA00022490"/>
    </source>
</evidence>
<keyword evidence="2" id="KW-0813">Transport</keyword>
<organism evidence="9 10">
    <name type="scientific">Alkalidesulfovibrio alkalitolerans DSM 16529</name>
    <dbReference type="NCBI Taxonomy" id="1121439"/>
    <lineage>
        <taxon>Bacteria</taxon>
        <taxon>Pseudomonadati</taxon>
        <taxon>Thermodesulfobacteriota</taxon>
        <taxon>Desulfovibrionia</taxon>
        <taxon>Desulfovibrionales</taxon>
        <taxon>Desulfovibrionaceae</taxon>
        <taxon>Alkalidesulfovibrio</taxon>
    </lineage>
</organism>
<comment type="caution">
    <text evidence="9">The sequence shown here is derived from an EMBL/GenBank/DDBJ whole genome shotgun (WGS) entry which is preliminary data.</text>
</comment>